<keyword evidence="5 9" id="KW-0479">Metal-binding</keyword>
<evidence type="ECO:0000256" key="2">
    <source>
        <dbReference type="ARBA" id="ARBA00005179"/>
    </source>
</evidence>
<dbReference type="GO" id="GO:0020037">
    <property type="term" value="F:heme binding"/>
    <property type="evidence" value="ECO:0007669"/>
    <property type="project" value="InterPro"/>
</dbReference>
<dbReference type="InterPro" id="IPR036396">
    <property type="entry name" value="Cyt_P450_sf"/>
</dbReference>
<keyword evidence="8 10" id="KW-0503">Monooxygenase</keyword>
<keyword evidence="7 9" id="KW-0408">Iron</keyword>
<dbReference type="InterPro" id="IPR050364">
    <property type="entry name" value="Cytochrome_P450_fung"/>
</dbReference>
<comment type="pathway">
    <text evidence="2">Secondary metabolite biosynthesis.</text>
</comment>
<evidence type="ECO:0000256" key="9">
    <source>
        <dbReference type="PIRSR" id="PIRSR602401-1"/>
    </source>
</evidence>
<dbReference type="PROSITE" id="PS00086">
    <property type="entry name" value="CYTOCHROME_P450"/>
    <property type="match status" value="1"/>
</dbReference>
<evidence type="ECO:0000256" key="10">
    <source>
        <dbReference type="RuleBase" id="RU000461"/>
    </source>
</evidence>
<feature type="binding site" description="axial binding residue" evidence="9">
    <location>
        <position position="418"/>
    </location>
    <ligand>
        <name>heme</name>
        <dbReference type="ChEBI" id="CHEBI:30413"/>
    </ligand>
    <ligandPart>
        <name>Fe</name>
        <dbReference type="ChEBI" id="CHEBI:18248"/>
    </ligandPart>
</feature>
<dbReference type="PRINTS" id="PR00385">
    <property type="entry name" value="P450"/>
</dbReference>
<evidence type="ECO:0000256" key="1">
    <source>
        <dbReference type="ARBA" id="ARBA00001971"/>
    </source>
</evidence>
<proteinExistence type="inferred from homology"/>
<dbReference type="Gene3D" id="1.10.630.10">
    <property type="entry name" value="Cytochrome P450"/>
    <property type="match status" value="1"/>
</dbReference>
<dbReference type="GO" id="GO:0016705">
    <property type="term" value="F:oxidoreductase activity, acting on paired donors, with incorporation or reduction of molecular oxygen"/>
    <property type="evidence" value="ECO:0007669"/>
    <property type="project" value="InterPro"/>
</dbReference>
<keyword evidence="6 10" id="KW-0560">Oxidoreductase</keyword>
<accession>A0AAV5ANN0</accession>
<dbReference type="CDD" id="cd11065">
    <property type="entry name" value="CYP64-like"/>
    <property type="match status" value="1"/>
</dbReference>
<evidence type="ECO:0000256" key="7">
    <source>
        <dbReference type="ARBA" id="ARBA00023004"/>
    </source>
</evidence>
<keyword evidence="11" id="KW-0472">Membrane</keyword>
<keyword evidence="11" id="KW-1133">Transmembrane helix</keyword>
<dbReference type="PANTHER" id="PTHR46300:SF7">
    <property type="entry name" value="P450, PUTATIVE (EUROFUNG)-RELATED"/>
    <property type="match status" value="1"/>
</dbReference>
<dbReference type="Pfam" id="PF00067">
    <property type="entry name" value="p450"/>
    <property type="match status" value="2"/>
</dbReference>
<evidence type="ECO:0000256" key="5">
    <source>
        <dbReference type="ARBA" id="ARBA00022723"/>
    </source>
</evidence>
<feature type="transmembrane region" description="Helical" evidence="11">
    <location>
        <begin position="6"/>
        <end position="25"/>
    </location>
</feature>
<protein>
    <recommendedName>
        <fullName evidence="14">Cytochrome P450</fullName>
    </recommendedName>
</protein>
<evidence type="ECO:0000313" key="13">
    <source>
        <dbReference type="Proteomes" id="UP001050691"/>
    </source>
</evidence>
<dbReference type="PANTHER" id="PTHR46300">
    <property type="entry name" value="P450, PUTATIVE (EUROFUNG)-RELATED-RELATED"/>
    <property type="match status" value="1"/>
</dbReference>
<organism evidence="12 13">
    <name type="scientific">Clathrus columnatus</name>
    <dbReference type="NCBI Taxonomy" id="1419009"/>
    <lineage>
        <taxon>Eukaryota</taxon>
        <taxon>Fungi</taxon>
        <taxon>Dikarya</taxon>
        <taxon>Basidiomycota</taxon>
        <taxon>Agaricomycotina</taxon>
        <taxon>Agaricomycetes</taxon>
        <taxon>Phallomycetidae</taxon>
        <taxon>Phallales</taxon>
        <taxon>Clathraceae</taxon>
        <taxon>Clathrus</taxon>
    </lineage>
</organism>
<comment type="caution">
    <text evidence="12">The sequence shown here is derived from an EMBL/GenBank/DDBJ whole genome shotgun (WGS) entry which is preliminary data.</text>
</comment>
<evidence type="ECO:0000313" key="12">
    <source>
        <dbReference type="EMBL" id="GJJ13525.1"/>
    </source>
</evidence>
<dbReference type="SUPFAM" id="SSF48264">
    <property type="entry name" value="Cytochrome P450"/>
    <property type="match status" value="1"/>
</dbReference>
<gene>
    <name evidence="12" type="ORF">Clacol_007779</name>
</gene>
<keyword evidence="4 9" id="KW-0349">Heme</keyword>
<comment type="cofactor">
    <cofactor evidence="1 9">
        <name>heme</name>
        <dbReference type="ChEBI" id="CHEBI:30413"/>
    </cofactor>
</comment>
<keyword evidence="11" id="KW-0812">Transmembrane</keyword>
<dbReference type="AlphaFoldDB" id="A0AAV5ANN0"/>
<name>A0AAV5ANN0_9AGAM</name>
<dbReference type="EMBL" id="BPWL01000008">
    <property type="protein sequence ID" value="GJJ13525.1"/>
    <property type="molecule type" value="Genomic_DNA"/>
</dbReference>
<dbReference type="GO" id="GO:0004497">
    <property type="term" value="F:monooxygenase activity"/>
    <property type="evidence" value="ECO:0007669"/>
    <property type="project" value="UniProtKB-KW"/>
</dbReference>
<evidence type="ECO:0000256" key="11">
    <source>
        <dbReference type="SAM" id="Phobius"/>
    </source>
</evidence>
<dbReference type="InterPro" id="IPR002401">
    <property type="entry name" value="Cyt_P450_E_grp-I"/>
</dbReference>
<sequence length="491" mass="54887">MSTSVLIQFSLFAALTSIILLINSLRKDKSKYAHLPFPPGPKPLPIIGNALDLPQEREYATYHEWSKLYGDVIHAQAFGQHILIINSVDAARELLDKRSGIHSDRPHVPMVHDPALMHMDWSFPMMRYDARWKRHRRLFVQHLNPVAMEAYSDKILATAHGFLRNVLADPTTFHRSLKHAIGSILLGVVYGYEVLPENDPFVKLAEDTVTLTTDAISPAWVPGNKFKPYAAKDQGKAVPSVVSKGLAEITQTDTPDPEKLDDLMKLGAVMYAAGADTTITPVQFAILNAILNPEIQRRAQAELNSVLASPDSRAFRLPTFEDMSALPYITALMKESLRWVPVQPISLPHASLEEDEFRGWRIPKGSIILPNAWTMLHNEAMYKDPFVFRPERFLRHGDHQPEPDPSGMGVFGFGRRACPGDHIAEKVIGIELASLFAVFNFAPPKDNDGNDIDLTYATIPGSEFILHTPHYPCSITVRSKIAEERILGTTE</sequence>
<evidence type="ECO:0000256" key="3">
    <source>
        <dbReference type="ARBA" id="ARBA00010617"/>
    </source>
</evidence>
<evidence type="ECO:0008006" key="14">
    <source>
        <dbReference type="Google" id="ProtNLM"/>
    </source>
</evidence>
<evidence type="ECO:0000256" key="6">
    <source>
        <dbReference type="ARBA" id="ARBA00023002"/>
    </source>
</evidence>
<dbReference type="InterPro" id="IPR001128">
    <property type="entry name" value="Cyt_P450"/>
</dbReference>
<dbReference type="Proteomes" id="UP001050691">
    <property type="component" value="Unassembled WGS sequence"/>
</dbReference>
<reference evidence="12" key="1">
    <citation type="submission" date="2021-10" db="EMBL/GenBank/DDBJ databases">
        <title>De novo Genome Assembly of Clathrus columnatus (Basidiomycota, Fungi) Using Illumina and Nanopore Sequence Data.</title>
        <authorList>
            <person name="Ogiso-Tanaka E."/>
            <person name="Itagaki H."/>
            <person name="Hosoya T."/>
            <person name="Hosaka K."/>
        </authorList>
    </citation>
    <scope>NUCLEOTIDE SEQUENCE</scope>
    <source>
        <strain evidence="12">MO-923</strain>
    </source>
</reference>
<evidence type="ECO:0000256" key="8">
    <source>
        <dbReference type="ARBA" id="ARBA00023033"/>
    </source>
</evidence>
<dbReference type="InterPro" id="IPR017972">
    <property type="entry name" value="Cyt_P450_CS"/>
</dbReference>
<comment type="similarity">
    <text evidence="3 10">Belongs to the cytochrome P450 family.</text>
</comment>
<evidence type="ECO:0000256" key="4">
    <source>
        <dbReference type="ARBA" id="ARBA00022617"/>
    </source>
</evidence>
<dbReference type="GO" id="GO:0005506">
    <property type="term" value="F:iron ion binding"/>
    <property type="evidence" value="ECO:0007669"/>
    <property type="project" value="InterPro"/>
</dbReference>
<keyword evidence="13" id="KW-1185">Reference proteome</keyword>
<dbReference type="PRINTS" id="PR00463">
    <property type="entry name" value="EP450I"/>
</dbReference>